<proteinExistence type="predicted"/>
<keyword evidence="2" id="KW-0808">Transferase</keyword>
<evidence type="ECO:0000313" key="2">
    <source>
        <dbReference type="EMBL" id="MFC7329685.1"/>
    </source>
</evidence>
<evidence type="ECO:0000259" key="1">
    <source>
        <dbReference type="Pfam" id="PF08241"/>
    </source>
</evidence>
<gene>
    <name evidence="2" type="ORF">ACFQRF_18290</name>
</gene>
<dbReference type="SUPFAM" id="SSF53335">
    <property type="entry name" value="S-adenosyl-L-methionine-dependent methyltransferases"/>
    <property type="match status" value="1"/>
</dbReference>
<sequence length="232" mass="26091">MPENWSPAELTVNEKNDALYSRTVLARLYTPVVIRFSHRFAWRVSNSVLHRNHREHIGQTHVTVGPGNGYFLSKVPADARLRTLHLLDINRTCLDITEARMRDRCEVHTHEQDALKPWPLADASVDSVDSHMVMHTFRGNSIHAKAALVAEAARVLKPGGRFFGCTILSEGTGIRKNWLARRLMAVYNGRKNTFSNAGDSADDLRAVLEKHFAPGNVDFRVDGCVGIWVVTR</sequence>
<organism evidence="2 3">
    <name type="scientific">Marinactinospora rubrisoli</name>
    <dbReference type="NCBI Taxonomy" id="2715399"/>
    <lineage>
        <taxon>Bacteria</taxon>
        <taxon>Bacillati</taxon>
        <taxon>Actinomycetota</taxon>
        <taxon>Actinomycetes</taxon>
        <taxon>Streptosporangiales</taxon>
        <taxon>Nocardiopsidaceae</taxon>
        <taxon>Marinactinospora</taxon>
    </lineage>
</organism>
<keyword evidence="2" id="KW-0489">Methyltransferase</keyword>
<dbReference type="GO" id="GO:0008168">
    <property type="term" value="F:methyltransferase activity"/>
    <property type="evidence" value="ECO:0007669"/>
    <property type="project" value="UniProtKB-KW"/>
</dbReference>
<comment type="caution">
    <text evidence="2">The sequence shown here is derived from an EMBL/GenBank/DDBJ whole genome shotgun (WGS) entry which is preliminary data.</text>
</comment>
<protein>
    <submittedName>
        <fullName evidence="2">Class I SAM-dependent methyltransferase</fullName>
        <ecNumber evidence="2">2.1.1.-</ecNumber>
    </submittedName>
</protein>
<dbReference type="Pfam" id="PF08241">
    <property type="entry name" value="Methyltransf_11"/>
    <property type="match status" value="1"/>
</dbReference>
<dbReference type="Proteomes" id="UP001596540">
    <property type="component" value="Unassembled WGS sequence"/>
</dbReference>
<dbReference type="InterPro" id="IPR013216">
    <property type="entry name" value="Methyltransf_11"/>
</dbReference>
<evidence type="ECO:0000313" key="3">
    <source>
        <dbReference type="Proteomes" id="UP001596540"/>
    </source>
</evidence>
<dbReference type="Gene3D" id="3.40.50.150">
    <property type="entry name" value="Vaccinia Virus protein VP39"/>
    <property type="match status" value="1"/>
</dbReference>
<keyword evidence="3" id="KW-1185">Reference proteome</keyword>
<reference evidence="3" key="1">
    <citation type="journal article" date="2019" name="Int. J. Syst. Evol. Microbiol.">
        <title>The Global Catalogue of Microorganisms (GCM) 10K type strain sequencing project: providing services to taxonomists for standard genome sequencing and annotation.</title>
        <authorList>
            <consortium name="The Broad Institute Genomics Platform"/>
            <consortium name="The Broad Institute Genome Sequencing Center for Infectious Disease"/>
            <person name="Wu L."/>
            <person name="Ma J."/>
        </authorList>
    </citation>
    <scope>NUCLEOTIDE SEQUENCE [LARGE SCALE GENOMIC DNA]</scope>
    <source>
        <strain evidence="3">CGMCC 4.7382</strain>
    </source>
</reference>
<dbReference type="RefSeq" id="WP_379872328.1">
    <property type="nucleotide sequence ID" value="NZ_JBHTBH010000008.1"/>
</dbReference>
<dbReference type="GO" id="GO:0032259">
    <property type="term" value="P:methylation"/>
    <property type="evidence" value="ECO:0007669"/>
    <property type="project" value="UniProtKB-KW"/>
</dbReference>
<name>A0ABW2KKH5_9ACTN</name>
<accession>A0ABW2KKH5</accession>
<feature type="domain" description="Methyltransferase type 11" evidence="1">
    <location>
        <begin position="63"/>
        <end position="163"/>
    </location>
</feature>
<dbReference type="InterPro" id="IPR029063">
    <property type="entry name" value="SAM-dependent_MTases_sf"/>
</dbReference>
<dbReference type="EC" id="2.1.1.-" evidence="2"/>
<dbReference type="EMBL" id="JBHTBH010000008">
    <property type="protein sequence ID" value="MFC7329685.1"/>
    <property type="molecule type" value="Genomic_DNA"/>
</dbReference>